<comment type="caution">
    <text evidence="7">The sequence shown here is derived from an EMBL/GenBank/DDBJ whole genome shotgun (WGS) entry which is preliminary data.</text>
</comment>
<keyword evidence="3" id="KW-0802">TPR repeat</keyword>
<evidence type="ECO:0000256" key="4">
    <source>
        <dbReference type="SAM" id="Phobius"/>
    </source>
</evidence>
<dbReference type="EC" id="2.7.7.65" evidence="1"/>
<evidence type="ECO:0000256" key="1">
    <source>
        <dbReference type="ARBA" id="ARBA00012528"/>
    </source>
</evidence>
<keyword evidence="5" id="KW-0732">Signal</keyword>
<dbReference type="Proteomes" id="UP001595477">
    <property type="component" value="Unassembled WGS sequence"/>
</dbReference>
<dbReference type="InterPro" id="IPR000160">
    <property type="entry name" value="GGDEF_dom"/>
</dbReference>
<dbReference type="SMART" id="SM00028">
    <property type="entry name" value="TPR"/>
    <property type="match status" value="5"/>
</dbReference>
<dbReference type="InterPro" id="IPR019734">
    <property type="entry name" value="TPR_rpt"/>
</dbReference>
<organism evidence="7 8">
    <name type="scientific">Alteromonas oceani</name>
    <dbReference type="NCBI Taxonomy" id="2071609"/>
    <lineage>
        <taxon>Bacteria</taxon>
        <taxon>Pseudomonadati</taxon>
        <taxon>Pseudomonadota</taxon>
        <taxon>Gammaproteobacteria</taxon>
        <taxon>Alteromonadales</taxon>
        <taxon>Alteromonadaceae</taxon>
        <taxon>Alteromonas/Salinimonas group</taxon>
        <taxon>Alteromonas</taxon>
    </lineage>
</organism>
<gene>
    <name evidence="7" type="ORF">ACFOEW_08970</name>
</gene>
<dbReference type="Pfam" id="PF00990">
    <property type="entry name" value="GGDEF"/>
    <property type="match status" value="1"/>
</dbReference>
<dbReference type="InterPro" id="IPR050469">
    <property type="entry name" value="Diguanylate_Cyclase"/>
</dbReference>
<dbReference type="CDD" id="cd01949">
    <property type="entry name" value="GGDEF"/>
    <property type="match status" value="1"/>
</dbReference>
<feature type="transmembrane region" description="Helical" evidence="4">
    <location>
        <begin position="441"/>
        <end position="463"/>
    </location>
</feature>
<dbReference type="SUPFAM" id="SSF48452">
    <property type="entry name" value="TPR-like"/>
    <property type="match status" value="2"/>
</dbReference>
<sequence>MKFECFVFPSKLLLSVLAALTFFIVSTNASGIDWPEDKATLLDEINHHPTDVISTIENRLKNASLSVHEQAQFHYILSDAYYALFLGDEALAAAKKALLLARKTEDSELVQVCNIKVARAYDTMADPTPGIDYAQQALAWAIENQFPSIQVDALIALGSINLTTVNLVEALDYFTQAYRLAQQQQESGMDAVAPHIASFIALVYEAQEKSRSAIPYFEESARYYRQTDNQVELSNSLYGLGLAYGKIHQLDKAVDYFNESMAISVEIGDKQGEAYTTQALFDVLLSSNEEHSSEQLAQLMPMLDEAIDTFRQSNNVHLQVGTLLIKAKWLERNALLEQAFEVIEQLETLMAEHDIILQKATILSLKAKLLADSGDYAAAYQTLQSARQEEIKRRQETDEERFQQLRAGFELDQKEYENRLLAETNARQTAELAINKRDQTIVALVIAVLVVLFFAIVFMYFSIKRQHQQLEKLAQTDELTGLYNRRQTFLLLEREKKLAVRQNQPLSVAIADLDDFKYINDTYGHQVGDEVLRHVGERIKRDFRNTDIIGRIGGEEFLFVFPATACEEVAVALRQFMDECKVLPAALAAYPDIKVAFSMGLVDAKDQESVTHTLARADNLMYQAKASGKDQLVH</sequence>
<dbReference type="Gene3D" id="1.25.40.10">
    <property type="entry name" value="Tetratricopeptide repeat domain"/>
    <property type="match status" value="2"/>
</dbReference>
<evidence type="ECO:0000256" key="5">
    <source>
        <dbReference type="SAM" id="SignalP"/>
    </source>
</evidence>
<evidence type="ECO:0000313" key="8">
    <source>
        <dbReference type="Proteomes" id="UP001595477"/>
    </source>
</evidence>
<keyword evidence="4" id="KW-1133">Transmembrane helix</keyword>
<feature type="signal peptide" evidence="5">
    <location>
        <begin position="1"/>
        <end position="29"/>
    </location>
</feature>
<dbReference type="EMBL" id="JBHRSX010000017">
    <property type="protein sequence ID" value="MFC3201948.1"/>
    <property type="molecule type" value="Genomic_DNA"/>
</dbReference>
<evidence type="ECO:0000259" key="6">
    <source>
        <dbReference type="PROSITE" id="PS50887"/>
    </source>
</evidence>
<dbReference type="InterPro" id="IPR011990">
    <property type="entry name" value="TPR-like_helical_dom_sf"/>
</dbReference>
<evidence type="ECO:0000256" key="3">
    <source>
        <dbReference type="PROSITE-ProRule" id="PRU00339"/>
    </source>
</evidence>
<evidence type="ECO:0000256" key="2">
    <source>
        <dbReference type="ARBA" id="ARBA00034247"/>
    </source>
</evidence>
<dbReference type="PROSITE" id="PS50887">
    <property type="entry name" value="GGDEF"/>
    <property type="match status" value="1"/>
</dbReference>
<dbReference type="InterPro" id="IPR029787">
    <property type="entry name" value="Nucleotide_cyclase"/>
</dbReference>
<dbReference type="PROSITE" id="PS50005">
    <property type="entry name" value="TPR"/>
    <property type="match status" value="1"/>
</dbReference>
<evidence type="ECO:0000313" key="7">
    <source>
        <dbReference type="EMBL" id="MFC3201948.1"/>
    </source>
</evidence>
<dbReference type="SUPFAM" id="SSF55073">
    <property type="entry name" value="Nucleotide cyclase"/>
    <property type="match status" value="1"/>
</dbReference>
<dbReference type="Gene3D" id="3.30.70.270">
    <property type="match status" value="1"/>
</dbReference>
<dbReference type="SMART" id="SM00267">
    <property type="entry name" value="GGDEF"/>
    <property type="match status" value="1"/>
</dbReference>
<dbReference type="InterPro" id="IPR043128">
    <property type="entry name" value="Rev_trsase/Diguanyl_cyclase"/>
</dbReference>
<reference evidence="8" key="1">
    <citation type="journal article" date="2019" name="Int. J. Syst. Evol. Microbiol.">
        <title>The Global Catalogue of Microorganisms (GCM) 10K type strain sequencing project: providing services to taxonomists for standard genome sequencing and annotation.</title>
        <authorList>
            <consortium name="The Broad Institute Genomics Platform"/>
            <consortium name="The Broad Institute Genome Sequencing Center for Infectious Disease"/>
            <person name="Wu L."/>
            <person name="Ma J."/>
        </authorList>
    </citation>
    <scope>NUCLEOTIDE SEQUENCE [LARGE SCALE GENOMIC DNA]</scope>
    <source>
        <strain evidence="8">KCTC 52449</strain>
    </source>
</reference>
<feature type="domain" description="GGDEF" evidence="6">
    <location>
        <begin position="504"/>
        <end position="634"/>
    </location>
</feature>
<dbReference type="Pfam" id="PF13424">
    <property type="entry name" value="TPR_12"/>
    <property type="match status" value="1"/>
</dbReference>
<feature type="repeat" description="TPR" evidence="3">
    <location>
        <begin position="234"/>
        <end position="267"/>
    </location>
</feature>
<keyword evidence="8" id="KW-1185">Reference proteome</keyword>
<keyword evidence="4" id="KW-0472">Membrane</keyword>
<dbReference type="PANTHER" id="PTHR45138:SF9">
    <property type="entry name" value="DIGUANYLATE CYCLASE DGCM-RELATED"/>
    <property type="match status" value="1"/>
</dbReference>
<dbReference type="NCBIfam" id="TIGR00254">
    <property type="entry name" value="GGDEF"/>
    <property type="match status" value="1"/>
</dbReference>
<name>A0ABV7JVG2_9ALTE</name>
<accession>A0ABV7JVG2</accession>
<keyword evidence="4" id="KW-0812">Transmembrane</keyword>
<comment type="catalytic activity">
    <reaction evidence="2">
        <text>2 GTP = 3',3'-c-di-GMP + 2 diphosphate</text>
        <dbReference type="Rhea" id="RHEA:24898"/>
        <dbReference type="ChEBI" id="CHEBI:33019"/>
        <dbReference type="ChEBI" id="CHEBI:37565"/>
        <dbReference type="ChEBI" id="CHEBI:58805"/>
        <dbReference type="EC" id="2.7.7.65"/>
    </reaction>
</comment>
<dbReference type="RefSeq" id="WP_123325528.1">
    <property type="nucleotide sequence ID" value="NZ_JBHRSX010000017.1"/>
</dbReference>
<proteinExistence type="predicted"/>
<feature type="chain" id="PRO_5045297584" description="diguanylate cyclase" evidence="5">
    <location>
        <begin position="30"/>
        <end position="634"/>
    </location>
</feature>
<dbReference type="PANTHER" id="PTHR45138">
    <property type="entry name" value="REGULATORY COMPONENTS OF SENSORY TRANSDUCTION SYSTEM"/>
    <property type="match status" value="1"/>
</dbReference>
<protein>
    <recommendedName>
        <fullName evidence="1">diguanylate cyclase</fullName>
        <ecNumber evidence="1">2.7.7.65</ecNumber>
    </recommendedName>
</protein>